<sequence>MKKFNLTLIAILVSFFLVSCTDTSSNEETNTKTESAFIESNFINPDFKNVIISNYKLADVTQIEVNNFNLRNAELSSKYKKDLSTAIKFSNSNSLNLTFQYSIDDYKNDLLNNKTDSALLNSLSSVKSNHYYTESDSLNVDIEIPLTSHENISSLFKNISYKASIQQIDETFNFKDSKLNEFRNSFIKETIDYNVINEYVRNYFNNTLPSDSFIFFNKIDENYFESFRIENNVAYYKLIYSPKI</sequence>
<comment type="caution">
    <text evidence="2">The sequence shown here is derived from an EMBL/GenBank/DDBJ whole genome shotgun (WGS) entry which is preliminary data.</text>
</comment>
<evidence type="ECO:0000256" key="1">
    <source>
        <dbReference type="SAM" id="SignalP"/>
    </source>
</evidence>
<evidence type="ECO:0008006" key="4">
    <source>
        <dbReference type="Google" id="ProtNLM"/>
    </source>
</evidence>
<name>A0A174E3C1_9CLOT</name>
<keyword evidence="3" id="KW-1185">Reference proteome</keyword>
<dbReference type="PROSITE" id="PS51257">
    <property type="entry name" value="PROKAR_LIPOPROTEIN"/>
    <property type="match status" value="1"/>
</dbReference>
<keyword evidence="1" id="KW-0732">Signal</keyword>
<feature type="chain" id="PRO_5039223423" description="Lipoprotein" evidence="1">
    <location>
        <begin position="26"/>
        <end position="244"/>
    </location>
</feature>
<dbReference type="Proteomes" id="UP000092714">
    <property type="component" value="Unassembled WGS sequence"/>
</dbReference>
<dbReference type="GeneID" id="42776536"/>
<proteinExistence type="predicted"/>
<evidence type="ECO:0000313" key="2">
    <source>
        <dbReference type="EMBL" id="OBY11004.1"/>
    </source>
</evidence>
<dbReference type="OrthoDB" id="1938804at2"/>
<protein>
    <recommendedName>
        <fullName evidence="4">Lipoprotein</fullName>
    </recommendedName>
</protein>
<dbReference type="AlphaFoldDB" id="A0A174E3C1"/>
<feature type="signal peptide" evidence="1">
    <location>
        <begin position="1"/>
        <end position="25"/>
    </location>
</feature>
<reference evidence="2 3" key="1">
    <citation type="submission" date="2016-06" db="EMBL/GenBank/DDBJ databases">
        <authorList>
            <person name="Kjaerup R.B."/>
            <person name="Dalgaard T.S."/>
            <person name="Juul-Madsen H.R."/>
        </authorList>
    </citation>
    <scope>NUCLEOTIDE SEQUENCE [LARGE SCALE GENOMIC DNA]</scope>
    <source>
        <strain evidence="2 3">373-A1</strain>
    </source>
</reference>
<dbReference type="RefSeq" id="WP_027098703.1">
    <property type="nucleotide sequence ID" value="NZ_CABJAZ010000009.1"/>
</dbReference>
<accession>A0A174E3C1</accession>
<gene>
    <name evidence="2" type="ORF">CP373A1_07535</name>
</gene>
<evidence type="ECO:0000313" key="3">
    <source>
        <dbReference type="Proteomes" id="UP000092714"/>
    </source>
</evidence>
<dbReference type="EMBL" id="MAPZ01000017">
    <property type="protein sequence ID" value="OBY11004.1"/>
    <property type="molecule type" value="Genomic_DNA"/>
</dbReference>
<organism evidence="2 3">
    <name type="scientific">Clostridium paraputrificum</name>
    <dbReference type="NCBI Taxonomy" id="29363"/>
    <lineage>
        <taxon>Bacteria</taxon>
        <taxon>Bacillati</taxon>
        <taxon>Bacillota</taxon>
        <taxon>Clostridia</taxon>
        <taxon>Eubacteriales</taxon>
        <taxon>Clostridiaceae</taxon>
        <taxon>Clostridium</taxon>
    </lineage>
</organism>